<dbReference type="Proteomes" id="UP000051302">
    <property type="component" value="Unassembled WGS sequence"/>
</dbReference>
<organism evidence="1 2">
    <name type="scientific">Companilactobacillus nantensis DSM 16982</name>
    <dbReference type="NCBI Taxonomy" id="1423774"/>
    <lineage>
        <taxon>Bacteria</taxon>
        <taxon>Bacillati</taxon>
        <taxon>Bacillota</taxon>
        <taxon>Bacilli</taxon>
        <taxon>Lactobacillales</taxon>
        <taxon>Lactobacillaceae</taxon>
        <taxon>Companilactobacillus</taxon>
    </lineage>
</organism>
<accession>A0A0R1WMD3</accession>
<protein>
    <recommendedName>
        <fullName evidence="3">Helix-turn-helix domain-containing protein</fullName>
    </recommendedName>
</protein>
<dbReference type="RefSeq" id="WP_057892657.1">
    <property type="nucleotide sequence ID" value="NZ_AZFV01000023.1"/>
</dbReference>
<dbReference type="SUPFAM" id="SSF46955">
    <property type="entry name" value="Putative DNA-binding domain"/>
    <property type="match status" value="1"/>
</dbReference>
<dbReference type="AlphaFoldDB" id="A0A0R1WMD3"/>
<proteinExistence type="predicted"/>
<evidence type="ECO:0000313" key="2">
    <source>
        <dbReference type="Proteomes" id="UP000051302"/>
    </source>
</evidence>
<name>A0A0R1WMD3_9LACO</name>
<dbReference type="EMBL" id="AZFV01000023">
    <property type="protein sequence ID" value="KRM15388.1"/>
    <property type="molecule type" value="Genomic_DNA"/>
</dbReference>
<dbReference type="PATRIC" id="fig|1423774.3.peg.1290"/>
<gene>
    <name evidence="1" type="ORF">FD31_GL001241</name>
</gene>
<dbReference type="InterPro" id="IPR009061">
    <property type="entry name" value="DNA-bd_dom_put_sf"/>
</dbReference>
<evidence type="ECO:0000313" key="1">
    <source>
        <dbReference type="EMBL" id="KRM15388.1"/>
    </source>
</evidence>
<comment type="caution">
    <text evidence="1">The sequence shown here is derived from an EMBL/GenBank/DDBJ whole genome shotgun (WGS) entry which is preliminary data.</text>
</comment>
<dbReference type="STRING" id="1423774.FD31_GL001241"/>
<evidence type="ECO:0008006" key="3">
    <source>
        <dbReference type="Google" id="ProtNLM"/>
    </source>
</evidence>
<reference evidence="1 2" key="1">
    <citation type="journal article" date="2015" name="Genome Announc.">
        <title>Expanding the biotechnology potential of lactobacilli through comparative genomics of 213 strains and associated genera.</title>
        <authorList>
            <person name="Sun Z."/>
            <person name="Harris H.M."/>
            <person name="McCann A."/>
            <person name="Guo C."/>
            <person name="Argimon S."/>
            <person name="Zhang W."/>
            <person name="Yang X."/>
            <person name="Jeffery I.B."/>
            <person name="Cooney J.C."/>
            <person name="Kagawa T.F."/>
            <person name="Liu W."/>
            <person name="Song Y."/>
            <person name="Salvetti E."/>
            <person name="Wrobel A."/>
            <person name="Rasinkangas P."/>
            <person name="Parkhill J."/>
            <person name="Rea M.C."/>
            <person name="O'Sullivan O."/>
            <person name="Ritari J."/>
            <person name="Douillard F.P."/>
            <person name="Paul Ross R."/>
            <person name="Yang R."/>
            <person name="Briner A.E."/>
            <person name="Felis G.E."/>
            <person name="de Vos W.M."/>
            <person name="Barrangou R."/>
            <person name="Klaenhammer T.R."/>
            <person name="Caufield P.W."/>
            <person name="Cui Y."/>
            <person name="Zhang H."/>
            <person name="O'Toole P.W."/>
        </authorList>
    </citation>
    <scope>NUCLEOTIDE SEQUENCE [LARGE SCALE GENOMIC DNA]</scope>
    <source>
        <strain evidence="1 2">DSM 16982</strain>
    </source>
</reference>
<keyword evidence="2" id="KW-1185">Reference proteome</keyword>
<sequence length="87" mass="10089">MEITLSKDQKASLGEDIYKVVINSVDKARKDASLDSKDFFRKKEACKYLGVSNNTFDHFIEDGLTYHIVRGITLYSKEEIKQYILEH</sequence>